<evidence type="ECO:0000313" key="1">
    <source>
        <dbReference type="EMBL" id="KAG0446193.1"/>
    </source>
</evidence>
<name>A0A835P907_VANPL</name>
<comment type="caution">
    <text evidence="2">The sequence shown here is derived from an EMBL/GenBank/DDBJ whole genome shotgun (WGS) entry which is preliminary data.</text>
</comment>
<sequence>MKRHILHRGCGKPLSKKSASGRTAAEAAGFEALKGCHMVISTLAHQGLYPSVSTRAITREGTWTRGVPEGDSDFARNVWRCGVAA</sequence>
<keyword evidence="3" id="KW-1185">Reference proteome</keyword>
<dbReference type="EMBL" id="JADCNM010000604">
    <property type="protein sequence ID" value="KAG0446193.1"/>
    <property type="molecule type" value="Genomic_DNA"/>
</dbReference>
<gene>
    <name evidence="2" type="ORF">HPP92_028955</name>
    <name evidence="1" type="ORF">HPP92_028966</name>
</gene>
<dbReference type="Proteomes" id="UP000639772">
    <property type="component" value="Unassembled WGS sequence"/>
</dbReference>
<evidence type="ECO:0000313" key="3">
    <source>
        <dbReference type="Proteomes" id="UP000636800"/>
    </source>
</evidence>
<dbReference type="EMBL" id="JADCNL010000603">
    <property type="protein sequence ID" value="KAG0446202.1"/>
    <property type="molecule type" value="Genomic_DNA"/>
</dbReference>
<dbReference type="AlphaFoldDB" id="A0A835P907"/>
<protein>
    <submittedName>
        <fullName evidence="2">Uncharacterized protein</fullName>
    </submittedName>
</protein>
<proteinExistence type="predicted"/>
<dbReference type="Proteomes" id="UP000636800">
    <property type="component" value="Unassembled WGS sequence"/>
</dbReference>
<evidence type="ECO:0000313" key="4">
    <source>
        <dbReference type="Proteomes" id="UP000639772"/>
    </source>
</evidence>
<accession>A0A835P907</accession>
<organism evidence="2 3">
    <name type="scientific">Vanilla planifolia</name>
    <name type="common">Vanilla</name>
    <dbReference type="NCBI Taxonomy" id="51239"/>
    <lineage>
        <taxon>Eukaryota</taxon>
        <taxon>Viridiplantae</taxon>
        <taxon>Streptophyta</taxon>
        <taxon>Embryophyta</taxon>
        <taxon>Tracheophyta</taxon>
        <taxon>Spermatophyta</taxon>
        <taxon>Magnoliopsida</taxon>
        <taxon>Liliopsida</taxon>
        <taxon>Asparagales</taxon>
        <taxon>Orchidaceae</taxon>
        <taxon>Vanilloideae</taxon>
        <taxon>Vanilleae</taxon>
        <taxon>Vanilla</taxon>
    </lineage>
</organism>
<evidence type="ECO:0000313" key="2">
    <source>
        <dbReference type="EMBL" id="KAG0446202.1"/>
    </source>
</evidence>
<reference evidence="3 4" key="1">
    <citation type="journal article" date="2020" name="Nat. Food">
        <title>A phased Vanilla planifolia genome enables genetic improvement of flavour and production.</title>
        <authorList>
            <person name="Hasing T."/>
            <person name="Tang H."/>
            <person name="Brym M."/>
            <person name="Khazi F."/>
            <person name="Huang T."/>
            <person name="Chambers A.H."/>
        </authorList>
    </citation>
    <scope>NUCLEOTIDE SEQUENCE [LARGE SCALE GENOMIC DNA]</scope>
    <source>
        <tissue evidence="2">Leaf</tissue>
    </source>
</reference>